<dbReference type="Gene3D" id="3.20.20.140">
    <property type="entry name" value="Metal-dependent hydrolases"/>
    <property type="match status" value="1"/>
</dbReference>
<dbReference type="InterPro" id="IPR052349">
    <property type="entry name" value="Metallo-hydrolase_Enzymes"/>
</dbReference>
<dbReference type="InterPro" id="IPR032466">
    <property type="entry name" value="Metal_Hydrolase"/>
</dbReference>
<keyword evidence="3" id="KW-1185">Reference proteome</keyword>
<dbReference type="InterPro" id="IPR011059">
    <property type="entry name" value="Metal-dep_hydrolase_composite"/>
</dbReference>
<dbReference type="CDD" id="cd01293">
    <property type="entry name" value="Bact_CD"/>
    <property type="match status" value="1"/>
</dbReference>
<accession>A0ABS7NGF2</accession>
<reference evidence="2 3" key="1">
    <citation type="submission" date="2021-06" db="EMBL/GenBank/DDBJ databases">
        <title>50 bacteria genomes isolated from Dapeng, Shenzhen, China.</title>
        <authorList>
            <person name="Zheng W."/>
            <person name="Yu S."/>
            <person name="Huang Y."/>
        </authorList>
    </citation>
    <scope>NUCLEOTIDE SEQUENCE [LARGE SCALE GENOMIC DNA]</scope>
    <source>
        <strain evidence="2 3">DP1N14-2</strain>
    </source>
</reference>
<organism evidence="2 3">
    <name type="scientific">Leisingera daeponensis</name>
    <dbReference type="NCBI Taxonomy" id="405746"/>
    <lineage>
        <taxon>Bacteria</taxon>
        <taxon>Pseudomonadati</taxon>
        <taxon>Pseudomonadota</taxon>
        <taxon>Alphaproteobacteria</taxon>
        <taxon>Rhodobacterales</taxon>
        <taxon>Roseobacteraceae</taxon>
        <taxon>Leisingera</taxon>
    </lineage>
</organism>
<dbReference type="PANTHER" id="PTHR32027">
    <property type="entry name" value="CYTOSINE DEAMINASE"/>
    <property type="match status" value="1"/>
</dbReference>
<proteinExistence type="predicted"/>
<dbReference type="NCBIfam" id="NF004636">
    <property type="entry name" value="PRK05985.1"/>
    <property type="match status" value="1"/>
</dbReference>
<evidence type="ECO:0000313" key="2">
    <source>
        <dbReference type="EMBL" id="MBY6140292.1"/>
    </source>
</evidence>
<gene>
    <name evidence="2" type="ORF">KUV26_12670</name>
</gene>
<comment type="caution">
    <text evidence="2">The sequence shown here is derived from an EMBL/GenBank/DDBJ whole genome shotgun (WGS) entry which is preliminary data.</text>
</comment>
<evidence type="ECO:0000259" key="1">
    <source>
        <dbReference type="Pfam" id="PF07969"/>
    </source>
</evidence>
<dbReference type="EMBL" id="JAHVJA010000005">
    <property type="protein sequence ID" value="MBY6140292.1"/>
    <property type="molecule type" value="Genomic_DNA"/>
</dbReference>
<dbReference type="Proteomes" id="UP000766629">
    <property type="component" value="Unassembled WGS sequence"/>
</dbReference>
<evidence type="ECO:0000313" key="3">
    <source>
        <dbReference type="Proteomes" id="UP000766629"/>
    </source>
</evidence>
<dbReference type="SUPFAM" id="SSF51556">
    <property type="entry name" value="Metallo-dependent hydrolases"/>
    <property type="match status" value="1"/>
</dbReference>
<sequence length="399" mass="42947">MTDDILLRNLRPFGAEPADMLIEGGRIAQTGPDLAARPGVPEEDCCGAILLPGLVEAHTHLDKSLWGMGWRPHQAGPSLRDKIDTERRLRQEWNIDPHRQSMRQALLSLGHGSTAIRSHVDVDTETGLAGIEGVARTRSELAGLVDIEIVAFPQSGLMTRPGTLELLDAALRGGADVVGGLDPCGMDADPKGHLDAVFALAEKHGKPIDIHLHEPSELGAFSMEMIIDRTRALGMQGRVTVSHAFCLGMPDRDRARALVAQLAEAQIHIATVATPFRPVPLAEDLRAAGVTLCAGSDGIRDTWGPYGNADMLERAMLLGQRNNLRADSDVEHALWCCSWGGAKVMGLEDYGLEIGCQADLVLVEAETVTHAVVSHPPRKLVLKAGRIVARDGRSLREAP</sequence>
<dbReference type="InterPro" id="IPR013108">
    <property type="entry name" value="Amidohydro_3"/>
</dbReference>
<dbReference type="PANTHER" id="PTHR32027:SF9">
    <property type="entry name" value="BLL3847 PROTEIN"/>
    <property type="match status" value="1"/>
</dbReference>
<name>A0ABS7NGF2_9RHOB</name>
<feature type="domain" description="Amidohydrolase 3" evidence="1">
    <location>
        <begin position="44"/>
        <end position="389"/>
    </location>
</feature>
<protein>
    <submittedName>
        <fullName evidence="2">Amidohydrolase family protein</fullName>
    </submittedName>
</protein>
<dbReference type="SUPFAM" id="SSF51338">
    <property type="entry name" value="Composite domain of metallo-dependent hydrolases"/>
    <property type="match status" value="1"/>
</dbReference>
<dbReference type="Gene3D" id="2.30.40.10">
    <property type="entry name" value="Urease, subunit C, domain 1"/>
    <property type="match status" value="1"/>
</dbReference>
<dbReference type="Pfam" id="PF07969">
    <property type="entry name" value="Amidohydro_3"/>
    <property type="match status" value="1"/>
</dbReference>
<dbReference type="RefSeq" id="WP_222508605.1">
    <property type="nucleotide sequence ID" value="NZ_JAHVJA010000005.1"/>
</dbReference>